<feature type="region of interest" description="Disordered" evidence="1">
    <location>
        <begin position="391"/>
        <end position="468"/>
    </location>
</feature>
<dbReference type="AlphaFoldDB" id="A0A4U7AQX7"/>
<feature type="compositionally biased region" description="Low complexity" evidence="1">
    <location>
        <begin position="81"/>
        <end position="92"/>
    </location>
</feature>
<feature type="compositionally biased region" description="Low complexity" evidence="1">
    <location>
        <begin position="311"/>
        <end position="325"/>
    </location>
</feature>
<feature type="compositionally biased region" description="Polar residues" evidence="1">
    <location>
        <begin position="326"/>
        <end position="350"/>
    </location>
</feature>
<proteinExistence type="predicted"/>
<evidence type="ECO:0000313" key="3">
    <source>
        <dbReference type="Proteomes" id="UP000308133"/>
    </source>
</evidence>
<feature type="compositionally biased region" description="Basic and acidic residues" evidence="1">
    <location>
        <begin position="142"/>
        <end position="153"/>
    </location>
</feature>
<reference evidence="2 3" key="1">
    <citation type="submission" date="2018-02" db="EMBL/GenBank/DDBJ databases">
        <title>Draft genome sequences of Elsinoe sp., causing black scab on jojoba.</title>
        <authorList>
            <person name="Stodart B."/>
            <person name="Jeffress S."/>
            <person name="Ash G."/>
            <person name="Arun Chinnappa K."/>
        </authorList>
    </citation>
    <scope>NUCLEOTIDE SEQUENCE [LARGE SCALE GENOMIC DNA]</scope>
    <source>
        <strain evidence="2 3">Hillstone_2</strain>
    </source>
</reference>
<feature type="region of interest" description="Disordered" evidence="1">
    <location>
        <begin position="1"/>
        <end position="374"/>
    </location>
</feature>
<sequence length="468" mass="47726">MKKLAKDGWHPSFDDKFKIDRNNIKNPRQWVGGKKDDPLTRANSHQSAPLSSLRDPSEFAPPPKHVNYHGAEASRPMITNPASPASSTQSSALVPAVDTRRYDTDSGGLGGAISQETVSSWQQTKQRQQEEAEQPKAPTGPYRKDTTGLRTDHLPPPPVRRGTGTASPSSPAPSRTPTSAVNKPPLPPPSAGSSSPAKPRAPPSLPPRLPPRQSTEPNEYTPPPPPTYNEALSQPQTPAASAPQSFPAPSSNLSTNTSSLSRLASSGVSVPSLGVSRNPASPPPQNPSPASRFGQSGGMSELQSRFNKLGTNSSSNPTASNATQSPQQNGGSASPMSASSLGGAYNTFNKARQDPSKVSLSEARSAASTANAVNQKYGVQIAQGVGAANRFAGVQGGGVGGGSGEGAAGSGNAGFAALANVAQKKKAPPPPPPSRGSGGVGQDQGMGTAGGGGGAPPPPVPMGSKPRF</sequence>
<gene>
    <name evidence="2" type="ORF">C1H76_8551</name>
</gene>
<evidence type="ECO:0000256" key="1">
    <source>
        <dbReference type="SAM" id="MobiDB-lite"/>
    </source>
</evidence>
<feature type="compositionally biased region" description="Polar residues" evidence="1">
    <location>
        <begin position="41"/>
        <end position="50"/>
    </location>
</feature>
<feature type="compositionally biased region" description="Polar residues" evidence="1">
    <location>
        <begin position="114"/>
        <end position="126"/>
    </location>
</feature>
<name>A0A4U7AQX7_9PEZI</name>
<evidence type="ECO:0000313" key="2">
    <source>
        <dbReference type="EMBL" id="TKX19365.1"/>
    </source>
</evidence>
<feature type="compositionally biased region" description="Gly residues" evidence="1">
    <location>
        <begin position="394"/>
        <end position="412"/>
    </location>
</feature>
<comment type="caution">
    <text evidence="2">The sequence shown here is derived from an EMBL/GenBank/DDBJ whole genome shotgun (WGS) entry which is preliminary data.</text>
</comment>
<feature type="compositionally biased region" description="Polar residues" evidence="1">
    <location>
        <begin position="301"/>
        <end position="310"/>
    </location>
</feature>
<dbReference type="Proteomes" id="UP000308133">
    <property type="component" value="Unassembled WGS sequence"/>
</dbReference>
<feature type="compositionally biased region" description="Pro residues" evidence="1">
    <location>
        <begin position="199"/>
        <end position="210"/>
    </location>
</feature>
<organism evidence="2 3">
    <name type="scientific">Elsinoe australis</name>
    <dbReference type="NCBI Taxonomy" id="40998"/>
    <lineage>
        <taxon>Eukaryota</taxon>
        <taxon>Fungi</taxon>
        <taxon>Dikarya</taxon>
        <taxon>Ascomycota</taxon>
        <taxon>Pezizomycotina</taxon>
        <taxon>Dothideomycetes</taxon>
        <taxon>Dothideomycetidae</taxon>
        <taxon>Myriangiales</taxon>
        <taxon>Elsinoaceae</taxon>
        <taxon>Elsinoe</taxon>
    </lineage>
</organism>
<dbReference type="EMBL" id="PTQR01000116">
    <property type="protein sequence ID" value="TKX19365.1"/>
    <property type="molecule type" value="Genomic_DNA"/>
</dbReference>
<feature type="compositionally biased region" description="Basic and acidic residues" evidence="1">
    <location>
        <begin position="1"/>
        <end position="23"/>
    </location>
</feature>
<feature type="compositionally biased region" description="Low complexity" evidence="1">
    <location>
        <begin position="228"/>
        <end position="279"/>
    </location>
</feature>
<accession>A0A4U7AQX7</accession>
<protein>
    <submittedName>
        <fullName evidence="2">Uncharacterized protein</fullName>
    </submittedName>
</protein>
<feature type="compositionally biased region" description="Gly residues" evidence="1">
    <location>
        <begin position="436"/>
        <end position="454"/>
    </location>
</feature>
<feature type="compositionally biased region" description="Low complexity" evidence="1">
    <location>
        <begin position="165"/>
        <end position="180"/>
    </location>
</feature>